<feature type="transmembrane region" description="Helical" evidence="6">
    <location>
        <begin position="422"/>
        <end position="440"/>
    </location>
</feature>
<dbReference type="SUPFAM" id="SSF103473">
    <property type="entry name" value="MFS general substrate transporter"/>
    <property type="match status" value="2"/>
</dbReference>
<feature type="domain" description="Major facilitator superfamily (MFS) profile" evidence="7">
    <location>
        <begin position="20"/>
        <end position="446"/>
    </location>
</feature>
<dbReference type="RefSeq" id="WP_185032450.1">
    <property type="nucleotide sequence ID" value="NZ_JACHMQ010000001.1"/>
</dbReference>
<feature type="region of interest" description="Disordered" evidence="5">
    <location>
        <begin position="140"/>
        <end position="193"/>
    </location>
</feature>
<gene>
    <name evidence="8" type="ORF">BKA00_007050</name>
</gene>
<feature type="transmembrane region" description="Helical" evidence="6">
    <location>
        <begin position="201"/>
        <end position="223"/>
    </location>
</feature>
<evidence type="ECO:0000256" key="4">
    <source>
        <dbReference type="ARBA" id="ARBA00023136"/>
    </source>
</evidence>
<name>A0A7X0G8A3_9ACTN</name>
<organism evidence="8 9">
    <name type="scientific">Actinomadura coerulea</name>
    <dbReference type="NCBI Taxonomy" id="46159"/>
    <lineage>
        <taxon>Bacteria</taxon>
        <taxon>Bacillati</taxon>
        <taxon>Actinomycetota</taxon>
        <taxon>Actinomycetes</taxon>
        <taxon>Streptosporangiales</taxon>
        <taxon>Thermomonosporaceae</taxon>
        <taxon>Actinomadura</taxon>
    </lineage>
</organism>
<dbReference type="AlphaFoldDB" id="A0A7X0G8A3"/>
<evidence type="ECO:0000259" key="7">
    <source>
        <dbReference type="PROSITE" id="PS50850"/>
    </source>
</evidence>
<feature type="transmembrane region" description="Helical" evidence="6">
    <location>
        <begin position="21"/>
        <end position="46"/>
    </location>
</feature>
<keyword evidence="3 6" id="KW-1133">Transmembrane helix</keyword>
<dbReference type="PROSITE" id="PS50850">
    <property type="entry name" value="MFS"/>
    <property type="match status" value="1"/>
</dbReference>
<feature type="compositionally biased region" description="Gly residues" evidence="5">
    <location>
        <begin position="140"/>
        <end position="187"/>
    </location>
</feature>
<comment type="caution">
    <text evidence="8">The sequence shown here is derived from an EMBL/GenBank/DDBJ whole genome shotgun (WGS) entry which is preliminary data.</text>
</comment>
<evidence type="ECO:0000256" key="3">
    <source>
        <dbReference type="ARBA" id="ARBA00022989"/>
    </source>
</evidence>
<keyword evidence="4 6" id="KW-0472">Membrane</keyword>
<dbReference type="Proteomes" id="UP000546324">
    <property type="component" value="Unassembled WGS sequence"/>
</dbReference>
<dbReference type="Gene3D" id="1.20.1250.20">
    <property type="entry name" value="MFS general substrate transporter like domains"/>
    <property type="match status" value="1"/>
</dbReference>
<dbReference type="PANTHER" id="PTHR43683">
    <property type="entry name" value="MULTIDRUG EFFLUX PROTEIN YFMO"/>
    <property type="match status" value="1"/>
</dbReference>
<dbReference type="Pfam" id="PF07690">
    <property type="entry name" value="MFS_1"/>
    <property type="match status" value="2"/>
</dbReference>
<feature type="transmembrane region" description="Helical" evidence="6">
    <location>
        <begin position="305"/>
        <end position="327"/>
    </location>
</feature>
<protein>
    <submittedName>
        <fullName evidence="8">MFS family permease</fullName>
    </submittedName>
</protein>
<evidence type="ECO:0000256" key="2">
    <source>
        <dbReference type="ARBA" id="ARBA00022692"/>
    </source>
</evidence>
<dbReference type="CDD" id="cd17474">
    <property type="entry name" value="MFS_YfmO_like"/>
    <property type="match status" value="1"/>
</dbReference>
<evidence type="ECO:0000313" key="9">
    <source>
        <dbReference type="Proteomes" id="UP000546324"/>
    </source>
</evidence>
<keyword evidence="9" id="KW-1185">Reference proteome</keyword>
<feature type="transmembrane region" description="Helical" evidence="6">
    <location>
        <begin position="58"/>
        <end position="77"/>
    </location>
</feature>
<dbReference type="GO" id="GO:0005886">
    <property type="term" value="C:plasma membrane"/>
    <property type="evidence" value="ECO:0007669"/>
    <property type="project" value="UniProtKB-SubCell"/>
</dbReference>
<accession>A0A7X0G8A3</accession>
<comment type="subcellular location">
    <subcellularLocation>
        <location evidence="1">Cell membrane</location>
        <topology evidence="1">Multi-pass membrane protein</topology>
    </subcellularLocation>
</comment>
<proteinExistence type="predicted"/>
<dbReference type="InterPro" id="IPR020846">
    <property type="entry name" value="MFS_dom"/>
</dbReference>
<keyword evidence="2 6" id="KW-0812">Transmembrane</keyword>
<dbReference type="GO" id="GO:0022857">
    <property type="term" value="F:transmembrane transporter activity"/>
    <property type="evidence" value="ECO:0007669"/>
    <property type="project" value="InterPro"/>
</dbReference>
<evidence type="ECO:0000313" key="8">
    <source>
        <dbReference type="EMBL" id="MBB6400136.1"/>
    </source>
</evidence>
<feature type="transmembrane region" description="Helical" evidence="6">
    <location>
        <begin position="229"/>
        <end position="249"/>
    </location>
</feature>
<dbReference type="PANTHER" id="PTHR43683:SF1">
    <property type="entry name" value="MULTIDRUG EFFLUX PROTEIN YFMO"/>
    <property type="match status" value="1"/>
</dbReference>
<feature type="transmembrane region" description="Helical" evidence="6">
    <location>
        <begin position="117"/>
        <end position="136"/>
    </location>
</feature>
<evidence type="ECO:0000256" key="5">
    <source>
        <dbReference type="SAM" id="MobiDB-lite"/>
    </source>
</evidence>
<dbReference type="InterPro" id="IPR036259">
    <property type="entry name" value="MFS_trans_sf"/>
</dbReference>
<feature type="transmembrane region" description="Helical" evidence="6">
    <location>
        <begin position="270"/>
        <end position="293"/>
    </location>
</feature>
<reference evidence="8 9" key="1">
    <citation type="submission" date="2020-08" db="EMBL/GenBank/DDBJ databases">
        <title>Sequencing the genomes of 1000 actinobacteria strains.</title>
        <authorList>
            <person name="Klenk H.-P."/>
        </authorList>
    </citation>
    <scope>NUCLEOTIDE SEQUENCE [LARGE SCALE GENOMIC DNA]</scope>
    <source>
        <strain evidence="8 9">DSM 43675</strain>
    </source>
</reference>
<dbReference type="EMBL" id="JACHMQ010000001">
    <property type="protein sequence ID" value="MBB6400136.1"/>
    <property type="molecule type" value="Genomic_DNA"/>
</dbReference>
<feature type="transmembrane region" description="Helical" evidence="6">
    <location>
        <begin position="339"/>
        <end position="368"/>
    </location>
</feature>
<evidence type="ECO:0000256" key="1">
    <source>
        <dbReference type="ARBA" id="ARBA00004651"/>
    </source>
</evidence>
<sequence length="464" mass="46781">MHAKPAATPKGGGILRQPTSVWATAFAAVVAFMGIGLVDPILPAIAKNLDASPSQVSLLFTSYFLITAVAMLVTGWVSSRIGGKRTLLIGLALVVAFAALAGTSGTVGQLIGFRAGWGLGNALFVATALAVIVGSASGGAGGDPGGVGGRPPSKGKGGAGGDPGGVGGRPPSKGKGGAGGDPGGVGGRPPSKGKHGAESAIILYEAALGIGISLGPLAGALLGDMNWRFPFFGTAALMAVGFLLITTLLRPTPKPAEKTRLSAPIRALAHGGLSTTAFTALFYNYAFFTVLAFTPFVLGMSAHGIGLVFFGWGVMVALASVFGAPVLQRRVGTVRVMYLALALLIVFQLGLAFLGHGGIVACTVLSGIPIGLNNTAFTEAAMEVSDSPRPVASAGYNFVRWMGGALAPYIATKLAEEVDASLPYLVGAACCAVAIGILVVRRRHLAPLERVDIDPAFQDAPAVA</sequence>
<feature type="transmembrane region" description="Helical" evidence="6">
    <location>
        <begin position="89"/>
        <end position="111"/>
    </location>
</feature>
<dbReference type="InterPro" id="IPR053200">
    <property type="entry name" value="YfmO-like"/>
</dbReference>
<dbReference type="InterPro" id="IPR011701">
    <property type="entry name" value="MFS"/>
</dbReference>
<evidence type="ECO:0000256" key="6">
    <source>
        <dbReference type="SAM" id="Phobius"/>
    </source>
</evidence>